<gene>
    <name evidence="2" type="ORF">MM50RIKEN_16120</name>
</gene>
<proteinExistence type="predicted"/>
<keyword evidence="1" id="KW-0472">Membrane</keyword>
<reference evidence="2" key="1">
    <citation type="submission" date="2020-09" db="EMBL/GenBank/DDBJ databases">
        <title>New species isolated from human feces.</title>
        <authorList>
            <person name="Kitahara M."/>
            <person name="Shigeno Y."/>
            <person name="Shime M."/>
            <person name="Matsumoto Y."/>
            <person name="Nakamura S."/>
            <person name="Motooka D."/>
            <person name="Fukuoka S."/>
            <person name="Nishikawa H."/>
            <person name="Benno Y."/>
        </authorList>
    </citation>
    <scope>NUCLEOTIDE SEQUENCE</scope>
    <source>
        <strain evidence="2">MM50</strain>
    </source>
</reference>
<dbReference type="EMBL" id="AP023418">
    <property type="protein sequence ID" value="BCK81849.1"/>
    <property type="molecule type" value="Genomic_DNA"/>
</dbReference>
<evidence type="ECO:0000313" key="3">
    <source>
        <dbReference type="Proteomes" id="UP000681035"/>
    </source>
</evidence>
<dbReference type="RefSeq" id="WP_229365625.1">
    <property type="nucleotide sequence ID" value="NZ_AP023418.1"/>
</dbReference>
<feature type="transmembrane region" description="Helical" evidence="1">
    <location>
        <begin position="16"/>
        <end position="37"/>
    </location>
</feature>
<organism evidence="2 3">
    <name type="scientific">Vescimonas coprocola</name>
    <dbReference type="NCBI Taxonomy" id="2714355"/>
    <lineage>
        <taxon>Bacteria</taxon>
        <taxon>Bacillati</taxon>
        <taxon>Bacillota</taxon>
        <taxon>Clostridia</taxon>
        <taxon>Eubacteriales</taxon>
        <taxon>Oscillospiraceae</taxon>
        <taxon>Vescimonas</taxon>
    </lineage>
</organism>
<accession>A0A810Q0J3</accession>
<dbReference type="AlphaFoldDB" id="A0A810Q0J3"/>
<protein>
    <recommendedName>
        <fullName evidence="4">MATE family efflux transporter</fullName>
    </recommendedName>
</protein>
<evidence type="ECO:0008006" key="4">
    <source>
        <dbReference type="Google" id="ProtNLM"/>
    </source>
</evidence>
<dbReference type="KEGG" id="vcop:MM50RIKEN_16120"/>
<sequence>MALAYALAGPVGVNGIWAAIPIGWFLADAVGYGYYFLRRRALLPGERDV</sequence>
<name>A0A810Q0J3_9FIRM</name>
<evidence type="ECO:0000313" key="2">
    <source>
        <dbReference type="EMBL" id="BCK81849.1"/>
    </source>
</evidence>
<keyword evidence="3" id="KW-1185">Reference proteome</keyword>
<keyword evidence="1" id="KW-1133">Transmembrane helix</keyword>
<dbReference type="Proteomes" id="UP000681035">
    <property type="component" value="Chromosome"/>
</dbReference>
<keyword evidence="1" id="KW-0812">Transmembrane</keyword>
<evidence type="ECO:0000256" key="1">
    <source>
        <dbReference type="SAM" id="Phobius"/>
    </source>
</evidence>